<sequence>MLICEYCISGTCSILDVVGILENSISRMFSFKLISPKAKSFVNSKICFRLTHGVARSPLNAAAMAPSLTFIVILLLSLNTSTAKGGRAQRRQRQVEESLRPYIGRVEPALQMSSVITLVPKSKCTEEEKGQFPYRLLDWFLLLSRMGENFATPAPHQSCLSHTERTQLAQQRFSLLDKNKDGKLSRRDLKKLHYKRMPLEHCATPFFQSCDGNRNRKVYPALAPENEVPLRPTTWLTEGKVTTITLPKGRTRRLYFTLKKKTPAMSVTVSPCDLPIEWSLAARTLKDKPLKSLQWSTKKSTPEVWWRGPGTEEKIHSFTGNAADTYMGPSYPHASIYILKLRSKQHNTRATVYLYEGLGPSGAFPLLPADPRVHTLGVGMTSVTLSWAPSASITSLPQTQKSFDYCVLINSQQNYASLCGAQESMRKEKDQKQEKKERKRRVTVWPILKEWWWQQWDAYPENHLSPSSSVTDEYDELQCSCQGTDNVCTVSELLPDTQYYFDVFIIDRVNRTSAAYKGTFAQTHEEARPAITTLREGELRWVTFPERASNSEQFFTFRPRGWQQSGLLTLQSCTGGEKVKVTVSSKGQVLSSQAVGGDLVHIWLQGSPSYFIHLEKEGTTTGQISAAGNPDLPGGLMASVKMQTSSAYHRRGVPSLPSTLQLKSFNRLRGCNTVTLAWMGTEERSLYCVYSRKLGNHEAQAGAVSALTAPCLGPESRSDTERVLCKYFQELNPQRAVTTAVIGGLEPGMAYVFDVYLMRRWGIPIKYASKMVKTRKEC</sequence>
<reference evidence="13" key="2">
    <citation type="submission" date="2019-02" db="EMBL/GenBank/DDBJ databases">
        <title>Opniocepnalus argus Var Kimnra genome.</title>
        <authorList>
            <person name="Zhou C."/>
            <person name="Xiao S."/>
        </authorList>
    </citation>
    <scope>NUCLEOTIDE SEQUENCE [LARGE SCALE GENOMIC DNA]</scope>
</reference>
<dbReference type="PANTHER" id="PTHR14619">
    <property type="entry name" value="NEURON-DERIVED NEUROTROPHIC FACTOR"/>
    <property type="match status" value="1"/>
</dbReference>
<keyword evidence="13" id="KW-1185">Reference proteome</keyword>
<dbReference type="InterPro" id="IPR045805">
    <property type="entry name" value="NDNF_C"/>
</dbReference>
<keyword evidence="2" id="KW-0964">Secreted</keyword>
<accession>A0A6G1QZH2</accession>
<dbReference type="GO" id="GO:0005509">
    <property type="term" value="F:calcium ion binding"/>
    <property type="evidence" value="ECO:0007669"/>
    <property type="project" value="InterPro"/>
</dbReference>
<evidence type="ECO:0000256" key="5">
    <source>
        <dbReference type="ARBA" id="ARBA00022737"/>
    </source>
</evidence>
<evidence type="ECO:0000313" key="13">
    <source>
        <dbReference type="Proteomes" id="UP000503349"/>
    </source>
</evidence>
<dbReference type="Proteomes" id="UP000503349">
    <property type="component" value="Chromosome 1"/>
</dbReference>
<comment type="subcellular location">
    <subcellularLocation>
        <location evidence="1">Secreted</location>
    </subcellularLocation>
</comment>
<evidence type="ECO:0000259" key="11">
    <source>
        <dbReference type="PROSITE" id="PS50222"/>
    </source>
</evidence>
<keyword evidence="7" id="KW-0524">Neurogenesis</keyword>
<evidence type="ECO:0000256" key="1">
    <source>
        <dbReference type="ARBA" id="ARBA00004613"/>
    </source>
</evidence>
<organism evidence="12 13">
    <name type="scientific">Channa argus</name>
    <name type="common">Northern snakehead</name>
    <name type="synonym">Ophicephalus argus</name>
    <dbReference type="NCBI Taxonomy" id="215402"/>
    <lineage>
        <taxon>Eukaryota</taxon>
        <taxon>Metazoa</taxon>
        <taxon>Chordata</taxon>
        <taxon>Craniata</taxon>
        <taxon>Vertebrata</taxon>
        <taxon>Euteleostomi</taxon>
        <taxon>Actinopterygii</taxon>
        <taxon>Neopterygii</taxon>
        <taxon>Teleostei</taxon>
        <taxon>Neoteleostei</taxon>
        <taxon>Acanthomorphata</taxon>
        <taxon>Anabantaria</taxon>
        <taxon>Anabantiformes</taxon>
        <taxon>Channoidei</taxon>
        <taxon>Channidae</taxon>
        <taxon>Channa</taxon>
    </lineage>
</organism>
<keyword evidence="5" id="KW-0677">Repeat</keyword>
<dbReference type="InterPro" id="IPR055271">
    <property type="entry name" value="NDNF_Fn(III)_1"/>
</dbReference>
<dbReference type="InterPro" id="IPR056225">
    <property type="entry name" value="NDNF_N"/>
</dbReference>
<dbReference type="SUPFAM" id="SSF47473">
    <property type="entry name" value="EF-hand"/>
    <property type="match status" value="1"/>
</dbReference>
<keyword evidence="4" id="KW-0732">Signal</keyword>
<dbReference type="InterPro" id="IPR019326">
    <property type="entry name" value="NDNF"/>
</dbReference>
<dbReference type="Pfam" id="PF19433">
    <property type="entry name" value="NDNF_C"/>
    <property type="match status" value="1"/>
</dbReference>
<evidence type="ECO:0000256" key="8">
    <source>
        <dbReference type="ARBA" id="ARBA00023157"/>
    </source>
</evidence>
<evidence type="ECO:0000256" key="10">
    <source>
        <dbReference type="ARBA" id="ARBA00024096"/>
    </source>
</evidence>
<dbReference type="InterPro" id="IPR019577">
    <property type="entry name" value="SPARC/Testican_Ca-bd-dom"/>
</dbReference>
<dbReference type="Gene3D" id="1.10.238.10">
    <property type="entry name" value="EF-hand"/>
    <property type="match status" value="1"/>
</dbReference>
<evidence type="ECO:0000256" key="9">
    <source>
        <dbReference type="ARBA" id="ARBA00023180"/>
    </source>
</evidence>
<dbReference type="Pfam" id="PF10591">
    <property type="entry name" value="SPARC_Ca_bdg"/>
    <property type="match status" value="1"/>
</dbReference>
<proteinExistence type="predicted"/>
<evidence type="ECO:0000256" key="3">
    <source>
        <dbReference type="ARBA" id="ARBA00022723"/>
    </source>
</evidence>
<dbReference type="SMART" id="SM00060">
    <property type="entry name" value="FN3"/>
    <property type="match status" value="2"/>
</dbReference>
<keyword evidence="8" id="KW-1015">Disulfide bond</keyword>
<reference evidence="12 13" key="1">
    <citation type="submission" date="2019-02" db="EMBL/GenBank/DDBJ databases">
        <title>Opniocepnalus argus genome.</title>
        <authorList>
            <person name="Zhou C."/>
            <person name="Xiao S."/>
        </authorList>
    </citation>
    <scope>NUCLEOTIDE SEQUENCE [LARGE SCALE GENOMIC DNA]</scope>
    <source>
        <strain evidence="12">OARG1902GOOAL</strain>
        <tissue evidence="12">Muscle</tissue>
    </source>
</reference>
<dbReference type="SUPFAM" id="SSF49265">
    <property type="entry name" value="Fibronectin type III"/>
    <property type="match status" value="1"/>
</dbReference>
<dbReference type="PANTHER" id="PTHR14619:SF9">
    <property type="entry name" value="PROTEIN NDNF"/>
    <property type="match status" value="1"/>
</dbReference>
<evidence type="ECO:0000256" key="4">
    <source>
        <dbReference type="ARBA" id="ARBA00022729"/>
    </source>
</evidence>
<dbReference type="InterPro" id="IPR018247">
    <property type="entry name" value="EF_Hand_1_Ca_BS"/>
</dbReference>
<dbReference type="PROSITE" id="PS50222">
    <property type="entry name" value="EF_HAND_2"/>
    <property type="match status" value="1"/>
</dbReference>
<dbReference type="PROSITE" id="PS00018">
    <property type="entry name" value="EF_HAND_1"/>
    <property type="match status" value="1"/>
</dbReference>
<dbReference type="GO" id="GO:0008201">
    <property type="term" value="F:heparin binding"/>
    <property type="evidence" value="ECO:0007669"/>
    <property type="project" value="TreeGrafter"/>
</dbReference>
<dbReference type="EMBL" id="CM015712">
    <property type="protein sequence ID" value="KAF3708090.1"/>
    <property type="molecule type" value="Genomic_DNA"/>
</dbReference>
<dbReference type="CDD" id="cd00252">
    <property type="entry name" value="EFh_SPARC_EC"/>
    <property type="match status" value="1"/>
</dbReference>
<dbReference type="AlphaFoldDB" id="A0A6G1QZH2"/>
<evidence type="ECO:0000313" key="12">
    <source>
        <dbReference type="EMBL" id="KAF3708090.1"/>
    </source>
</evidence>
<keyword evidence="6" id="KW-0106">Calcium</keyword>
<evidence type="ECO:0000256" key="2">
    <source>
        <dbReference type="ARBA" id="ARBA00022525"/>
    </source>
</evidence>
<dbReference type="InterPro" id="IPR036116">
    <property type="entry name" value="FN3_sf"/>
</dbReference>
<dbReference type="InterPro" id="IPR002048">
    <property type="entry name" value="EF_hand_dom"/>
</dbReference>
<feature type="domain" description="EF-hand" evidence="11">
    <location>
        <begin position="164"/>
        <end position="199"/>
    </location>
</feature>
<evidence type="ECO:0000256" key="6">
    <source>
        <dbReference type="ARBA" id="ARBA00022837"/>
    </source>
</evidence>
<dbReference type="Pfam" id="PF24354">
    <property type="entry name" value="NDNF_N"/>
    <property type="match status" value="1"/>
</dbReference>
<dbReference type="GO" id="GO:0007399">
    <property type="term" value="P:nervous system development"/>
    <property type="evidence" value="ECO:0007669"/>
    <property type="project" value="UniProtKB-KW"/>
</dbReference>
<keyword evidence="3" id="KW-0479">Metal-binding</keyword>
<dbReference type="Pfam" id="PF10179">
    <property type="entry name" value="NDNF"/>
    <property type="match status" value="1"/>
</dbReference>
<protein>
    <recommendedName>
        <fullName evidence="10">Protein NDNF</fullName>
    </recommendedName>
</protein>
<dbReference type="InterPro" id="IPR003961">
    <property type="entry name" value="FN3_dom"/>
</dbReference>
<dbReference type="GO" id="GO:0005576">
    <property type="term" value="C:extracellular region"/>
    <property type="evidence" value="ECO:0007669"/>
    <property type="project" value="UniProtKB-SubCell"/>
</dbReference>
<evidence type="ECO:0000256" key="7">
    <source>
        <dbReference type="ARBA" id="ARBA00022902"/>
    </source>
</evidence>
<gene>
    <name evidence="12" type="ORF">EXN66_Car001263</name>
</gene>
<name>A0A6G1QZH2_CHAAH</name>
<dbReference type="InterPro" id="IPR011992">
    <property type="entry name" value="EF-hand-dom_pair"/>
</dbReference>
<keyword evidence="9" id="KW-0325">Glycoprotein</keyword>